<dbReference type="Pfam" id="PF17392">
    <property type="entry name" value="Urocanase_C"/>
    <property type="match status" value="1"/>
</dbReference>
<dbReference type="InterPro" id="IPR055351">
    <property type="entry name" value="Urocanase"/>
</dbReference>
<dbReference type="EC" id="4.2.1.49" evidence="3 9"/>
<evidence type="ECO:0000256" key="8">
    <source>
        <dbReference type="ARBA" id="ARBA00047623"/>
    </source>
</evidence>
<gene>
    <name evidence="9" type="primary">hutU</name>
    <name evidence="13" type="ORF">RHP51_11545</name>
</gene>
<keyword evidence="9" id="KW-0963">Cytoplasm</keyword>
<evidence type="ECO:0000259" key="10">
    <source>
        <dbReference type="Pfam" id="PF01175"/>
    </source>
</evidence>
<feature type="domain" description="Urocanase N-terminal" evidence="11">
    <location>
        <begin position="84"/>
        <end position="210"/>
    </location>
</feature>
<evidence type="ECO:0000259" key="11">
    <source>
        <dbReference type="Pfam" id="PF17391"/>
    </source>
</evidence>
<reference evidence="13 14" key="1">
    <citation type="submission" date="2023-09" db="EMBL/GenBank/DDBJ databases">
        <title>Thalassobella suaedae gen. nov., sp. nov., a marine bacterium of the family Flavobacteriaceae isolated from a halophyte Suaeda japonica.</title>
        <authorList>
            <person name="Lee S.Y."/>
            <person name="Hwang C.Y."/>
        </authorList>
    </citation>
    <scope>NUCLEOTIDE SEQUENCE [LARGE SCALE GENOMIC DNA]</scope>
    <source>
        <strain evidence="13 14">HL-DH14</strain>
    </source>
</reference>
<comment type="similarity">
    <text evidence="2 9">Belongs to the urocanase family.</text>
</comment>
<comment type="cofactor">
    <cofactor evidence="9">
        <name>NAD(+)</name>
        <dbReference type="ChEBI" id="CHEBI:57540"/>
    </cofactor>
    <text evidence="9">Binds 1 NAD(+) per subunit.</text>
</comment>
<dbReference type="InterPro" id="IPR035400">
    <property type="entry name" value="Urocanase_N"/>
</dbReference>
<dbReference type="Pfam" id="PF01175">
    <property type="entry name" value="Urocanase"/>
    <property type="match status" value="1"/>
</dbReference>
<dbReference type="PANTHER" id="PTHR12216">
    <property type="entry name" value="UROCANATE HYDRATASE"/>
    <property type="match status" value="1"/>
</dbReference>
<evidence type="ECO:0000256" key="5">
    <source>
        <dbReference type="ARBA" id="ARBA00023027"/>
    </source>
</evidence>
<dbReference type="GO" id="GO:0016153">
    <property type="term" value="F:urocanate hydratase activity"/>
    <property type="evidence" value="ECO:0007669"/>
    <property type="project" value="UniProtKB-EC"/>
</dbReference>
<evidence type="ECO:0000256" key="1">
    <source>
        <dbReference type="ARBA" id="ARBA00004794"/>
    </source>
</evidence>
<dbReference type="Pfam" id="PF17391">
    <property type="entry name" value="Urocanase_N"/>
    <property type="match status" value="1"/>
</dbReference>
<dbReference type="InterPro" id="IPR023636">
    <property type="entry name" value="Urocanase_CS"/>
</dbReference>
<organism evidence="13 14">
    <name type="scientific">Thalassobellus suaedae</name>
    <dbReference type="NCBI Taxonomy" id="3074124"/>
    <lineage>
        <taxon>Bacteria</taxon>
        <taxon>Pseudomonadati</taxon>
        <taxon>Bacteroidota</taxon>
        <taxon>Flavobacteriia</taxon>
        <taxon>Flavobacteriales</taxon>
        <taxon>Flavobacteriaceae</taxon>
        <taxon>Thalassobellus</taxon>
    </lineage>
</organism>
<dbReference type="PANTHER" id="PTHR12216:SF3">
    <property type="entry name" value="UROCANATE HYDRATASE"/>
    <property type="match status" value="1"/>
</dbReference>
<evidence type="ECO:0000256" key="3">
    <source>
        <dbReference type="ARBA" id="ARBA00011992"/>
    </source>
</evidence>
<dbReference type="PROSITE" id="PS01233">
    <property type="entry name" value="UROCANASE"/>
    <property type="match status" value="1"/>
</dbReference>
<dbReference type="InterPro" id="IPR036190">
    <property type="entry name" value="Urocanase_sf"/>
</dbReference>
<feature type="domain" description="Urocanase Rossmann-like" evidence="10">
    <location>
        <begin position="213"/>
        <end position="430"/>
    </location>
</feature>
<dbReference type="NCBIfam" id="NF003820">
    <property type="entry name" value="PRK05414.1"/>
    <property type="match status" value="1"/>
</dbReference>
<feature type="binding site" evidence="9">
    <location>
        <position position="203"/>
    </location>
    <ligand>
        <name>NAD(+)</name>
        <dbReference type="ChEBI" id="CHEBI:57540"/>
    </ligand>
</feature>
<comment type="pathway">
    <text evidence="1 9">Amino-acid degradation; L-histidine degradation into L-glutamate; N-formimidoyl-L-glutamate from L-histidine: step 2/3.</text>
</comment>
<feature type="binding site" evidence="9">
    <location>
        <position position="586"/>
    </location>
    <ligand>
        <name>NAD(+)</name>
        <dbReference type="ChEBI" id="CHEBI:57540"/>
    </ligand>
</feature>
<dbReference type="InterPro" id="IPR035085">
    <property type="entry name" value="Urocanase_Rossmann-like"/>
</dbReference>
<comment type="subcellular location">
    <subcellularLocation>
        <location evidence="9">Cytoplasm</location>
    </subcellularLocation>
</comment>
<dbReference type="Gene3D" id="3.40.1770.10">
    <property type="entry name" value="Urocanase superfamily"/>
    <property type="match status" value="1"/>
</dbReference>
<name>A0ABY9XPH5_9FLAO</name>
<evidence type="ECO:0000256" key="6">
    <source>
        <dbReference type="ARBA" id="ARBA00023239"/>
    </source>
</evidence>
<dbReference type="InterPro" id="IPR038364">
    <property type="entry name" value="Urocanase_central_sf"/>
</dbReference>
<dbReference type="InterPro" id="IPR035401">
    <property type="entry name" value="Urocanase_C"/>
</dbReference>
<dbReference type="Gene3D" id="3.40.50.10730">
    <property type="entry name" value="Urocanase like domains"/>
    <property type="match status" value="1"/>
</dbReference>
<keyword evidence="4 9" id="KW-0369">Histidine metabolism</keyword>
<dbReference type="PIRSF" id="PIRSF001423">
    <property type="entry name" value="Urocanate_hydrat"/>
    <property type="match status" value="1"/>
</dbReference>
<evidence type="ECO:0000256" key="9">
    <source>
        <dbReference type="HAMAP-Rule" id="MF_00577"/>
    </source>
</evidence>
<proteinExistence type="inferred from homology"/>
<accession>A0ABY9XPH5</accession>
<feature type="binding site" evidence="9">
    <location>
        <position position="398"/>
    </location>
    <ligand>
        <name>NAD(+)</name>
        <dbReference type="ChEBI" id="CHEBI:57540"/>
    </ligand>
</feature>
<sequence>MTFKGQILQGIPSKLPAKYIYLLDANRAPKRKDILSMEEKQLAIRNALRYFPKTWHQELAQEFSEELKAFGRIYMYRFKPDYDIYARSISEYPAKSMQAAAIMLMIQNNLNPAVAQHPEELITYGGNGAVFQNWAQYLLVMQYLATMTDEQTLHLYSGHPMGLFPSSKNAPRVIVTNGMMIPNYSKPDDWEKFNALGVTQYGQMTAGSFMYIGPQGIVHGTTITVMNAFRKILPKGENPNGKIFLTAGLGGMSGAQPKAGNIAGCITICAEVNAKAATKRYEQGWVDVLIDRMDDLITRVKQAQATNEIVSIAYIGNVVEIWERFDEENIHIHLGSDQTSLHIPWTGGYYPIGISYEESKRLIREEPEIFKEKVQESLRRHAAAINKHTAKGTYFFDYGNAFLLEASRAGANVMAENNIDFKYASYVQDILGPMCFDYGFGPFRWVCASGKPEDLDITDDIAATVLKDIMESAPDEIKLQMQDNITWIKDAKKNKMVVGSQARILYADAEGRSKIAEAFNNAIAEGEIGPVVLGRDHHDVSGTDSPYRETSNIYDGSKFTADMAIHNVIGDSFRGATWVSIHNGGGVGWGEVMNGGFGMLLDGTKEAESRLKSMLFYDVNNGIARRSWARNDEAIFAIKREMERTPNLKVTLPNLVEDDILNNLF</sequence>
<keyword evidence="5 9" id="KW-0520">NAD</keyword>
<comment type="function">
    <text evidence="9">Catalyzes the conversion of urocanate to 4-imidazolone-5-propionate.</text>
</comment>
<dbReference type="HAMAP" id="MF_00577">
    <property type="entry name" value="HutU"/>
    <property type="match status" value="1"/>
</dbReference>
<dbReference type="RefSeq" id="WP_415864678.1">
    <property type="nucleotide sequence ID" value="NZ_CP134537.1"/>
</dbReference>
<evidence type="ECO:0000313" key="14">
    <source>
        <dbReference type="Proteomes" id="UP001302806"/>
    </source>
</evidence>
<evidence type="ECO:0000256" key="2">
    <source>
        <dbReference type="ARBA" id="ARBA00007578"/>
    </source>
</evidence>
<evidence type="ECO:0000256" key="4">
    <source>
        <dbReference type="ARBA" id="ARBA00022808"/>
    </source>
</evidence>
<dbReference type="Proteomes" id="UP001302806">
    <property type="component" value="Chromosome"/>
</dbReference>
<evidence type="ECO:0000259" key="12">
    <source>
        <dbReference type="Pfam" id="PF17392"/>
    </source>
</evidence>
<feature type="binding site" evidence="9">
    <location>
        <position position="271"/>
    </location>
    <ligand>
        <name>NAD(+)</name>
        <dbReference type="ChEBI" id="CHEBI:57540"/>
    </ligand>
</feature>
<evidence type="ECO:0000256" key="7">
    <source>
        <dbReference type="ARBA" id="ARBA00031640"/>
    </source>
</evidence>
<protein>
    <recommendedName>
        <fullName evidence="3 9">Urocanate hydratase</fullName>
        <shortName evidence="9">Urocanase</shortName>
        <ecNumber evidence="3 9">4.2.1.49</ecNumber>
    </recommendedName>
    <alternativeName>
        <fullName evidence="7 9">Imidazolonepropionate hydrolase</fullName>
    </alternativeName>
</protein>
<comment type="caution">
    <text evidence="9">Lacks conserved residue(s) required for the propagation of feature annotation.</text>
</comment>
<dbReference type="InterPro" id="IPR023637">
    <property type="entry name" value="Urocanase-like"/>
</dbReference>
<feature type="binding site" evidence="9">
    <location>
        <begin position="125"/>
        <end position="126"/>
    </location>
    <ligand>
        <name>NAD(+)</name>
        <dbReference type="ChEBI" id="CHEBI:57540"/>
    </ligand>
</feature>
<evidence type="ECO:0000313" key="13">
    <source>
        <dbReference type="EMBL" id="WNH07828.1"/>
    </source>
</evidence>
<feature type="domain" description="Urocanase C-terminal" evidence="12">
    <location>
        <begin position="436"/>
        <end position="639"/>
    </location>
</feature>
<dbReference type="EMBL" id="CP134537">
    <property type="protein sequence ID" value="WNH07828.1"/>
    <property type="molecule type" value="Genomic_DNA"/>
</dbReference>
<comment type="catalytic activity">
    <reaction evidence="8 9">
        <text>4-imidazolone-5-propanoate = trans-urocanate + H2O</text>
        <dbReference type="Rhea" id="RHEA:13101"/>
        <dbReference type="ChEBI" id="CHEBI:15377"/>
        <dbReference type="ChEBI" id="CHEBI:17771"/>
        <dbReference type="ChEBI" id="CHEBI:77893"/>
        <dbReference type="EC" id="4.2.1.49"/>
    </reaction>
</comment>
<keyword evidence="6 9" id="KW-0456">Lyase</keyword>
<dbReference type="SUPFAM" id="SSF111326">
    <property type="entry name" value="Urocanase"/>
    <property type="match status" value="1"/>
</dbReference>